<dbReference type="PANTHER" id="PTHR23518:SF2">
    <property type="entry name" value="MAJOR FACILITATOR SUPERFAMILY TRANSPORTER"/>
    <property type="match status" value="1"/>
</dbReference>
<feature type="transmembrane region" description="Helical" evidence="4">
    <location>
        <begin position="143"/>
        <end position="160"/>
    </location>
</feature>
<evidence type="ECO:0000313" key="7">
    <source>
        <dbReference type="Proteomes" id="UP000177383"/>
    </source>
</evidence>
<keyword evidence="3 4" id="KW-0472">Membrane</keyword>
<dbReference type="STRING" id="1798375.A2773_04900"/>
<feature type="transmembrane region" description="Helical" evidence="4">
    <location>
        <begin position="246"/>
        <end position="263"/>
    </location>
</feature>
<keyword evidence="1 4" id="KW-0812">Transmembrane</keyword>
<dbReference type="InterPro" id="IPR036259">
    <property type="entry name" value="MFS_trans_sf"/>
</dbReference>
<dbReference type="Gene3D" id="1.20.1250.20">
    <property type="entry name" value="MFS general substrate transporter like domains"/>
    <property type="match status" value="2"/>
</dbReference>
<evidence type="ECO:0000256" key="4">
    <source>
        <dbReference type="SAM" id="Phobius"/>
    </source>
</evidence>
<sequence length="388" mass="43097">MSQINGNNNKRIITILSLASFLHDVGSDMVFSAWPLFVTQVLGANMAVLGLIDGLGDAIVSISGAIGGYISDRIRKRKLFVWTGYLFGGISRIGYALSPTWQWLIPFRLLDRSGKVRSAPRDAIVSEVSEHATRGRSFGILRAMDNFGAVVGILIAIFFLERLGFTNLFILASIPSVLAVVLIIFFIPEKKPTQQMIFKGITFKDFDSNLRLLTLLSGMFALGSFSYSFLLLFAYKYGFTTIQVPILYLLFTLVAALFSIPFGKLSDKIGRKRVLYLSYFFWILVLLLLIYFSSILGIILAFLFYGLHKGALEPVQKTLVAELAHKEFVASTIGAYQLVIGLVALPASFIAGLLWDKFSPQAPLYLSVFLTVISATMLIFIKEKKPIH</sequence>
<dbReference type="PROSITE" id="PS50850">
    <property type="entry name" value="MFS"/>
    <property type="match status" value="1"/>
</dbReference>
<accession>A0A1F5ZS73</accession>
<dbReference type="SUPFAM" id="SSF103473">
    <property type="entry name" value="MFS general substrate transporter"/>
    <property type="match status" value="1"/>
</dbReference>
<keyword evidence="2 4" id="KW-1133">Transmembrane helix</keyword>
<dbReference type="AlphaFoldDB" id="A0A1F5ZS73"/>
<feature type="transmembrane region" description="Helical" evidence="4">
    <location>
        <begin position="362"/>
        <end position="381"/>
    </location>
</feature>
<evidence type="ECO:0000256" key="1">
    <source>
        <dbReference type="ARBA" id="ARBA00022692"/>
    </source>
</evidence>
<dbReference type="InterPro" id="IPR020846">
    <property type="entry name" value="MFS_dom"/>
</dbReference>
<evidence type="ECO:0000259" key="5">
    <source>
        <dbReference type="PROSITE" id="PS50850"/>
    </source>
</evidence>
<comment type="caution">
    <text evidence="6">The sequence shown here is derived from an EMBL/GenBank/DDBJ whole genome shotgun (WGS) entry which is preliminary data.</text>
</comment>
<dbReference type="EMBL" id="MFJE01000005">
    <property type="protein sequence ID" value="OGG15194.1"/>
    <property type="molecule type" value="Genomic_DNA"/>
</dbReference>
<dbReference type="Proteomes" id="UP000177383">
    <property type="component" value="Unassembled WGS sequence"/>
</dbReference>
<dbReference type="CDD" id="cd17370">
    <property type="entry name" value="MFS_MJ1317_like"/>
    <property type="match status" value="1"/>
</dbReference>
<feature type="transmembrane region" description="Helical" evidence="4">
    <location>
        <begin position="46"/>
        <end position="70"/>
    </location>
</feature>
<dbReference type="GO" id="GO:0022857">
    <property type="term" value="F:transmembrane transporter activity"/>
    <property type="evidence" value="ECO:0007669"/>
    <property type="project" value="InterPro"/>
</dbReference>
<feature type="transmembrane region" description="Helical" evidence="4">
    <location>
        <begin position="275"/>
        <end position="308"/>
    </location>
</feature>
<evidence type="ECO:0000256" key="3">
    <source>
        <dbReference type="ARBA" id="ARBA00023136"/>
    </source>
</evidence>
<name>A0A1F5ZS73_9BACT</name>
<feature type="transmembrane region" description="Helical" evidence="4">
    <location>
        <begin position="209"/>
        <end position="234"/>
    </location>
</feature>
<feature type="transmembrane region" description="Helical" evidence="4">
    <location>
        <begin position="12"/>
        <end position="34"/>
    </location>
</feature>
<feature type="transmembrane region" description="Helical" evidence="4">
    <location>
        <begin position="328"/>
        <end position="355"/>
    </location>
</feature>
<gene>
    <name evidence="6" type="ORF">A2773_04900</name>
</gene>
<dbReference type="Pfam" id="PF07690">
    <property type="entry name" value="MFS_1"/>
    <property type="match status" value="1"/>
</dbReference>
<organism evidence="6 7">
    <name type="scientific">Candidatus Gottesmanbacteria bacterium RIFCSPHIGHO2_01_FULL_39_10</name>
    <dbReference type="NCBI Taxonomy" id="1798375"/>
    <lineage>
        <taxon>Bacteria</taxon>
        <taxon>Candidatus Gottesmaniibacteriota</taxon>
    </lineage>
</organism>
<proteinExistence type="predicted"/>
<feature type="domain" description="Major facilitator superfamily (MFS) profile" evidence="5">
    <location>
        <begin position="12"/>
        <end position="386"/>
    </location>
</feature>
<dbReference type="PANTHER" id="PTHR23518">
    <property type="entry name" value="C-METHYLTRANSFERASE"/>
    <property type="match status" value="1"/>
</dbReference>
<evidence type="ECO:0000313" key="6">
    <source>
        <dbReference type="EMBL" id="OGG15194.1"/>
    </source>
</evidence>
<evidence type="ECO:0000256" key="2">
    <source>
        <dbReference type="ARBA" id="ARBA00022989"/>
    </source>
</evidence>
<feature type="transmembrane region" description="Helical" evidence="4">
    <location>
        <begin position="166"/>
        <end position="188"/>
    </location>
</feature>
<dbReference type="InterPro" id="IPR011701">
    <property type="entry name" value="MFS"/>
</dbReference>
<protein>
    <recommendedName>
        <fullName evidence="5">Major facilitator superfamily (MFS) profile domain-containing protein</fullName>
    </recommendedName>
</protein>
<reference evidence="6 7" key="1">
    <citation type="journal article" date="2016" name="Nat. Commun.">
        <title>Thousands of microbial genomes shed light on interconnected biogeochemical processes in an aquifer system.</title>
        <authorList>
            <person name="Anantharaman K."/>
            <person name="Brown C.T."/>
            <person name="Hug L.A."/>
            <person name="Sharon I."/>
            <person name="Castelle C.J."/>
            <person name="Probst A.J."/>
            <person name="Thomas B.C."/>
            <person name="Singh A."/>
            <person name="Wilkins M.J."/>
            <person name="Karaoz U."/>
            <person name="Brodie E.L."/>
            <person name="Williams K.H."/>
            <person name="Hubbard S.S."/>
            <person name="Banfield J.F."/>
        </authorList>
    </citation>
    <scope>NUCLEOTIDE SEQUENCE [LARGE SCALE GENOMIC DNA]</scope>
</reference>